<protein>
    <submittedName>
        <fullName evidence="2">Uncharacterized protein</fullName>
    </submittedName>
</protein>
<gene>
    <name evidence="2" type="ORF">ANTHELSMS3_03790</name>
</gene>
<evidence type="ECO:0000313" key="3">
    <source>
        <dbReference type="Proteomes" id="UP000203589"/>
    </source>
</evidence>
<keyword evidence="1" id="KW-0732">Signal</keyword>
<proteinExistence type="predicted"/>
<feature type="signal peptide" evidence="1">
    <location>
        <begin position="1"/>
        <end position="24"/>
    </location>
</feature>
<keyword evidence="3" id="KW-1185">Reference proteome</keyword>
<feature type="chain" id="PRO_5013007951" evidence="1">
    <location>
        <begin position="25"/>
        <end position="108"/>
    </location>
</feature>
<dbReference type="EMBL" id="CP022540">
    <property type="protein sequence ID" value="ASP22411.1"/>
    <property type="molecule type" value="Genomic_DNA"/>
</dbReference>
<dbReference type="Proteomes" id="UP000203589">
    <property type="component" value="Chromosome"/>
</dbReference>
<organism evidence="2 3">
    <name type="scientific">Antarctobacter heliothermus</name>
    <dbReference type="NCBI Taxonomy" id="74033"/>
    <lineage>
        <taxon>Bacteria</taxon>
        <taxon>Pseudomonadati</taxon>
        <taxon>Pseudomonadota</taxon>
        <taxon>Alphaproteobacteria</taxon>
        <taxon>Rhodobacterales</taxon>
        <taxon>Roseobacteraceae</taxon>
        <taxon>Antarctobacter</taxon>
    </lineage>
</organism>
<evidence type="ECO:0000313" key="2">
    <source>
        <dbReference type="EMBL" id="ASP22411.1"/>
    </source>
</evidence>
<dbReference type="KEGG" id="aht:ANTHELSMS3_03790"/>
<name>A0A222E8W1_9RHOB</name>
<dbReference type="RefSeq" id="WP_157733571.1">
    <property type="nucleotide sequence ID" value="NZ_CP022540.1"/>
</dbReference>
<sequence>MKSALFTRIAAAAFATLSITQVHADPLVTPAAMSVDSLRVILAAGASQCDTSCMTSYDSCVSTGLAAQAVADDEVVYEECSAKLEGCRDVCINQGACITDNSGFVLCP</sequence>
<accession>A0A222E8W1</accession>
<reference evidence="2 3" key="1">
    <citation type="submission" date="2017-07" db="EMBL/GenBank/DDBJ databases">
        <title>Genome Sequence of Antarctobacter heliothermus Strain SMS3 Isolated from a culture of the Diatom Skeletonema marinoi.</title>
        <authorList>
            <person name="Topel M."/>
            <person name="Pinder M.I.M."/>
            <person name="Johansson O.N."/>
            <person name="Kourtchenko O."/>
            <person name="Godhe A."/>
            <person name="Clarke A.K."/>
        </authorList>
    </citation>
    <scope>NUCLEOTIDE SEQUENCE [LARGE SCALE GENOMIC DNA]</scope>
    <source>
        <strain evidence="2 3">SMS3</strain>
    </source>
</reference>
<dbReference type="OrthoDB" id="9852017at2"/>
<dbReference type="AlphaFoldDB" id="A0A222E8W1"/>
<evidence type="ECO:0000256" key="1">
    <source>
        <dbReference type="SAM" id="SignalP"/>
    </source>
</evidence>